<keyword evidence="1" id="KW-0812">Transmembrane</keyword>
<protein>
    <submittedName>
        <fullName evidence="2">Uncharacterized protein</fullName>
    </submittedName>
</protein>
<keyword evidence="1" id="KW-1133">Transmembrane helix</keyword>
<dbReference type="Proteomes" id="UP000004713">
    <property type="component" value="Unassembled WGS sequence"/>
</dbReference>
<reference evidence="2 3" key="1">
    <citation type="submission" date="2007-11" db="EMBL/GenBank/DDBJ databases">
        <title>Draft genome sequence of Bacteroides stercoris(ATCC 43183).</title>
        <authorList>
            <person name="Sudarsanam P."/>
            <person name="Ley R."/>
            <person name="Guruge J."/>
            <person name="Turnbaugh P.J."/>
            <person name="Mahowald M."/>
            <person name="Liep D."/>
            <person name="Gordon J."/>
        </authorList>
    </citation>
    <scope>NUCLEOTIDE SEQUENCE [LARGE SCALE GENOMIC DNA]</scope>
    <source>
        <strain evidence="2 3">ATCC 43183</strain>
    </source>
</reference>
<organism evidence="2 3">
    <name type="scientific">Bacteroides stercoris ATCC 43183</name>
    <dbReference type="NCBI Taxonomy" id="449673"/>
    <lineage>
        <taxon>Bacteria</taxon>
        <taxon>Pseudomonadati</taxon>
        <taxon>Bacteroidota</taxon>
        <taxon>Bacteroidia</taxon>
        <taxon>Bacteroidales</taxon>
        <taxon>Bacteroidaceae</taxon>
        <taxon>Bacteroides</taxon>
    </lineage>
</organism>
<accession>B0NN76</accession>
<sequence>MVHKWYKYTINKRIIKVNNDKIERKKNRYNRAYYNGFVIDIISLFMIGYFPMQKC</sequence>
<evidence type="ECO:0000313" key="3">
    <source>
        <dbReference type="Proteomes" id="UP000004713"/>
    </source>
</evidence>
<keyword evidence="1" id="KW-0472">Membrane</keyword>
<name>B0NN76_BACSE</name>
<proteinExistence type="predicted"/>
<dbReference type="HOGENOM" id="CLU_3022528_0_0_10"/>
<gene>
    <name evidence="2" type="ORF">BACSTE_00988</name>
</gene>
<evidence type="ECO:0000256" key="1">
    <source>
        <dbReference type="SAM" id="Phobius"/>
    </source>
</evidence>
<feature type="transmembrane region" description="Helical" evidence="1">
    <location>
        <begin position="32"/>
        <end position="52"/>
    </location>
</feature>
<dbReference type="EMBL" id="ABFZ02000017">
    <property type="protein sequence ID" value="EDS16316.1"/>
    <property type="molecule type" value="Genomic_DNA"/>
</dbReference>
<dbReference type="AlphaFoldDB" id="B0NN76"/>
<reference evidence="2 3" key="2">
    <citation type="submission" date="2007-11" db="EMBL/GenBank/DDBJ databases">
        <authorList>
            <person name="Fulton L."/>
            <person name="Clifton S."/>
            <person name="Fulton B."/>
            <person name="Xu J."/>
            <person name="Minx P."/>
            <person name="Pepin K.H."/>
            <person name="Johnson M."/>
            <person name="Thiruvilangam P."/>
            <person name="Bhonagiri V."/>
            <person name="Nash W.E."/>
            <person name="Mardis E.R."/>
            <person name="Wilson R.K."/>
        </authorList>
    </citation>
    <scope>NUCLEOTIDE SEQUENCE [LARGE SCALE GENOMIC DNA]</scope>
    <source>
        <strain evidence="2 3">ATCC 43183</strain>
    </source>
</reference>
<comment type="caution">
    <text evidence="2">The sequence shown here is derived from an EMBL/GenBank/DDBJ whole genome shotgun (WGS) entry which is preliminary data.</text>
</comment>
<evidence type="ECO:0000313" key="2">
    <source>
        <dbReference type="EMBL" id="EDS16316.1"/>
    </source>
</evidence>